<evidence type="ECO:0000313" key="3">
    <source>
        <dbReference type="Proteomes" id="UP000077755"/>
    </source>
</evidence>
<evidence type="ECO:0000313" key="1">
    <source>
        <dbReference type="EMBL" id="KZM89362.1"/>
    </source>
</evidence>
<proteinExistence type="predicted"/>
<dbReference type="Gramene" id="KZM89362">
    <property type="protein sequence ID" value="KZM89362"/>
    <property type="gene ID" value="DCAR_026437"/>
</dbReference>
<dbReference type="Proteomes" id="UP000077755">
    <property type="component" value="Chromosome 7"/>
</dbReference>
<protein>
    <submittedName>
        <fullName evidence="1">Uncharacterized protein</fullName>
    </submittedName>
</protein>
<gene>
    <name evidence="1" type="ORF">DCAR_026437</name>
    <name evidence="2" type="ORF">DCAR_0730351</name>
</gene>
<dbReference type="EMBL" id="CP093349">
    <property type="protein sequence ID" value="WOH10876.1"/>
    <property type="molecule type" value="Genomic_DNA"/>
</dbReference>
<evidence type="ECO:0000313" key="2">
    <source>
        <dbReference type="EMBL" id="WOH10876.1"/>
    </source>
</evidence>
<sequence length="225" mass="24344">MYRSLFHGSCSSLRLRSSSPIVKHSNLASSPAIMTTIAATVSTLASSPRFSSLISANQSISQPKFSTASNSPTIISSLSSPAIIKPSLISENSICHSSYSTYAHSSSILSSLSSSPETSIMKPSVVTTRSYGRFPPMQGAIPVKPYDAMNTRTLNAKPSFKVHNLRSSYVNDKGNVVNLIREISKKDPKLYDFLMKTAKELIIVLAELIHLKIAIDTQTDIVSTC</sequence>
<dbReference type="AlphaFoldDB" id="A0A161ZP94"/>
<dbReference type="EMBL" id="LNRQ01000007">
    <property type="protein sequence ID" value="KZM89362.1"/>
    <property type="molecule type" value="Genomic_DNA"/>
</dbReference>
<name>A0A161ZP94_DAUCS</name>
<reference evidence="2" key="2">
    <citation type="submission" date="2022-03" db="EMBL/GenBank/DDBJ databases">
        <title>Draft title - Genomic analysis of global carrot germplasm unveils the trajectory of domestication and the origin of high carotenoid orange carrot.</title>
        <authorList>
            <person name="Iorizzo M."/>
            <person name="Ellison S."/>
            <person name="Senalik D."/>
            <person name="Macko-Podgorni A."/>
            <person name="Grzebelus D."/>
            <person name="Bostan H."/>
            <person name="Rolling W."/>
            <person name="Curaba J."/>
            <person name="Simon P."/>
        </authorList>
    </citation>
    <scope>NUCLEOTIDE SEQUENCE</scope>
    <source>
        <tissue evidence="2">Leaf</tissue>
    </source>
</reference>
<keyword evidence="3" id="KW-1185">Reference proteome</keyword>
<organism evidence="1">
    <name type="scientific">Daucus carota subsp. sativus</name>
    <name type="common">Carrot</name>
    <dbReference type="NCBI Taxonomy" id="79200"/>
    <lineage>
        <taxon>Eukaryota</taxon>
        <taxon>Viridiplantae</taxon>
        <taxon>Streptophyta</taxon>
        <taxon>Embryophyta</taxon>
        <taxon>Tracheophyta</taxon>
        <taxon>Spermatophyta</taxon>
        <taxon>Magnoliopsida</taxon>
        <taxon>eudicotyledons</taxon>
        <taxon>Gunneridae</taxon>
        <taxon>Pentapetalae</taxon>
        <taxon>asterids</taxon>
        <taxon>campanulids</taxon>
        <taxon>Apiales</taxon>
        <taxon>Apiaceae</taxon>
        <taxon>Apioideae</taxon>
        <taxon>Scandiceae</taxon>
        <taxon>Daucinae</taxon>
        <taxon>Daucus</taxon>
        <taxon>Daucus sect. Daucus</taxon>
    </lineage>
</organism>
<reference evidence="1" key="1">
    <citation type="journal article" date="2016" name="Nat. Genet.">
        <title>A high-quality carrot genome assembly provides new insights into carotenoid accumulation and asterid genome evolution.</title>
        <authorList>
            <person name="Iorizzo M."/>
            <person name="Ellison S."/>
            <person name="Senalik D."/>
            <person name="Zeng P."/>
            <person name="Satapoomin P."/>
            <person name="Huang J."/>
            <person name="Bowman M."/>
            <person name="Iovene M."/>
            <person name="Sanseverino W."/>
            <person name="Cavagnaro P."/>
            <person name="Yildiz M."/>
            <person name="Macko-Podgorni A."/>
            <person name="Moranska E."/>
            <person name="Grzebelus E."/>
            <person name="Grzebelus D."/>
            <person name="Ashrafi H."/>
            <person name="Zheng Z."/>
            <person name="Cheng S."/>
            <person name="Spooner D."/>
            <person name="Van Deynze A."/>
            <person name="Simon P."/>
        </authorList>
    </citation>
    <scope>NUCLEOTIDE SEQUENCE [LARGE SCALE GENOMIC DNA]</scope>
    <source>
        <tissue evidence="1">Leaf</tissue>
    </source>
</reference>
<accession>A0A161ZP94</accession>